<feature type="non-terminal residue" evidence="1">
    <location>
        <position position="1"/>
    </location>
</feature>
<name>A0A0M8P3G4_9EURO</name>
<proteinExistence type="predicted"/>
<evidence type="ECO:0000313" key="2">
    <source>
        <dbReference type="Proteomes" id="UP000037696"/>
    </source>
</evidence>
<organism evidence="1 2">
    <name type="scientific">Penicillium nordicum</name>
    <dbReference type="NCBI Taxonomy" id="229535"/>
    <lineage>
        <taxon>Eukaryota</taxon>
        <taxon>Fungi</taxon>
        <taxon>Dikarya</taxon>
        <taxon>Ascomycota</taxon>
        <taxon>Pezizomycotina</taxon>
        <taxon>Eurotiomycetes</taxon>
        <taxon>Eurotiomycetidae</taxon>
        <taxon>Eurotiales</taxon>
        <taxon>Aspergillaceae</taxon>
        <taxon>Penicillium</taxon>
    </lineage>
</organism>
<dbReference type="Proteomes" id="UP000037696">
    <property type="component" value="Unassembled WGS sequence"/>
</dbReference>
<protein>
    <submittedName>
        <fullName evidence="1">Uncharacterized protein</fullName>
    </submittedName>
</protein>
<evidence type="ECO:0000313" key="1">
    <source>
        <dbReference type="EMBL" id="KOS44348.1"/>
    </source>
</evidence>
<keyword evidence="2" id="KW-1185">Reference proteome</keyword>
<dbReference type="EMBL" id="LHQQ01000063">
    <property type="protein sequence ID" value="KOS44348.1"/>
    <property type="molecule type" value="Genomic_DNA"/>
</dbReference>
<accession>A0A0M8P3G4</accession>
<gene>
    <name evidence="1" type="ORF">ACN38_g4737</name>
</gene>
<reference evidence="1 2" key="1">
    <citation type="submission" date="2015-08" db="EMBL/GenBank/DDBJ databases">
        <title>Genome sequencing of Penicillium nordicum.</title>
        <authorList>
            <person name="Nguyen H.D."/>
            <person name="Seifert K.A."/>
        </authorList>
    </citation>
    <scope>NUCLEOTIDE SEQUENCE [LARGE SCALE GENOMIC DNA]</scope>
    <source>
        <strain evidence="1 2">DAOMC 185683</strain>
    </source>
</reference>
<sequence length="30" mass="3365">ETAPQSNVPPTTTALALDLPNRRDRLLQLY</sequence>
<comment type="caution">
    <text evidence="1">The sequence shown here is derived from an EMBL/GenBank/DDBJ whole genome shotgun (WGS) entry which is preliminary data.</text>
</comment>
<dbReference type="AlphaFoldDB" id="A0A0M8P3G4"/>